<name>A0A3E0H0L6_9PSEU</name>
<comment type="similarity">
    <text evidence="1">Belongs to the nitroreductase family.</text>
</comment>
<evidence type="ECO:0000256" key="2">
    <source>
        <dbReference type="ARBA" id="ARBA00023002"/>
    </source>
</evidence>
<gene>
    <name evidence="4" type="ORF">BCF44_11640</name>
</gene>
<accession>A0A3E0H0L6</accession>
<dbReference type="PANTHER" id="PTHR43673:SF10">
    <property type="entry name" value="NADH DEHYDROGENASE_NAD(P)H NITROREDUCTASE XCC3605-RELATED"/>
    <property type="match status" value="1"/>
</dbReference>
<sequence>MVRRRRMVRSFTDEPVAPEVVDRILDTARRGPSAGYSQGVEFVVVTDDATRQKLASTGEETLAKSGHKNFVAQAPVHVAICVSPEIYKSRYRESDKMAVVSELTEDELWHTPFWFTDGGAALTLLLLAAVDENIAAAFIGVEPAFVRNLLDIPDDYIPIGVALLGHEAPDAERYGDVSAKKRKRRPLNEIVHRDRW</sequence>
<proteinExistence type="inferred from homology"/>
<reference evidence="4 5" key="1">
    <citation type="submission" date="2018-08" db="EMBL/GenBank/DDBJ databases">
        <title>Genomic Encyclopedia of Archaeal and Bacterial Type Strains, Phase II (KMG-II): from individual species to whole genera.</title>
        <authorList>
            <person name="Goeker M."/>
        </authorList>
    </citation>
    <scope>NUCLEOTIDE SEQUENCE [LARGE SCALE GENOMIC DNA]</scope>
    <source>
        <strain evidence="4 5">DSM 45791</strain>
    </source>
</reference>
<dbReference type="GO" id="GO:0016491">
    <property type="term" value="F:oxidoreductase activity"/>
    <property type="evidence" value="ECO:0007669"/>
    <property type="project" value="UniProtKB-KW"/>
</dbReference>
<dbReference type="InterPro" id="IPR029479">
    <property type="entry name" value="Nitroreductase"/>
</dbReference>
<dbReference type="AlphaFoldDB" id="A0A3E0H0L6"/>
<dbReference type="EMBL" id="QUNO01000016">
    <property type="protein sequence ID" value="REH36171.1"/>
    <property type="molecule type" value="Genomic_DNA"/>
</dbReference>
<comment type="caution">
    <text evidence="4">The sequence shown here is derived from an EMBL/GenBank/DDBJ whole genome shotgun (WGS) entry which is preliminary data.</text>
</comment>
<dbReference type="Pfam" id="PF00881">
    <property type="entry name" value="Nitroreductase"/>
    <property type="match status" value="1"/>
</dbReference>
<keyword evidence="2" id="KW-0560">Oxidoreductase</keyword>
<organism evidence="4 5">
    <name type="scientific">Kutzneria buriramensis</name>
    <dbReference type="NCBI Taxonomy" id="1045776"/>
    <lineage>
        <taxon>Bacteria</taxon>
        <taxon>Bacillati</taxon>
        <taxon>Actinomycetota</taxon>
        <taxon>Actinomycetes</taxon>
        <taxon>Pseudonocardiales</taxon>
        <taxon>Pseudonocardiaceae</taxon>
        <taxon>Kutzneria</taxon>
    </lineage>
</organism>
<dbReference type="PANTHER" id="PTHR43673">
    <property type="entry name" value="NAD(P)H NITROREDUCTASE YDGI-RELATED"/>
    <property type="match status" value="1"/>
</dbReference>
<dbReference type="SUPFAM" id="SSF55469">
    <property type="entry name" value="FMN-dependent nitroreductase-like"/>
    <property type="match status" value="1"/>
</dbReference>
<protein>
    <submittedName>
        <fullName evidence="4">Nitroreductase</fullName>
    </submittedName>
</protein>
<dbReference type="InterPro" id="IPR000415">
    <property type="entry name" value="Nitroreductase-like"/>
</dbReference>
<evidence type="ECO:0000313" key="5">
    <source>
        <dbReference type="Proteomes" id="UP000256269"/>
    </source>
</evidence>
<dbReference type="Proteomes" id="UP000256269">
    <property type="component" value="Unassembled WGS sequence"/>
</dbReference>
<evidence type="ECO:0000259" key="3">
    <source>
        <dbReference type="Pfam" id="PF00881"/>
    </source>
</evidence>
<dbReference type="Gene3D" id="3.40.109.10">
    <property type="entry name" value="NADH Oxidase"/>
    <property type="match status" value="1"/>
</dbReference>
<feature type="domain" description="Nitroreductase" evidence="3">
    <location>
        <begin position="2"/>
        <end position="166"/>
    </location>
</feature>
<evidence type="ECO:0000256" key="1">
    <source>
        <dbReference type="ARBA" id="ARBA00007118"/>
    </source>
</evidence>
<keyword evidence="5" id="KW-1185">Reference proteome</keyword>
<evidence type="ECO:0000313" key="4">
    <source>
        <dbReference type="EMBL" id="REH36171.1"/>
    </source>
</evidence>